<accession>A0ABR2CDA8</accession>
<keyword evidence="2" id="KW-1185">Reference proteome</keyword>
<gene>
    <name evidence="1" type="ORF">V6N12_049521</name>
</gene>
<evidence type="ECO:0000313" key="2">
    <source>
        <dbReference type="Proteomes" id="UP001472677"/>
    </source>
</evidence>
<dbReference type="Proteomes" id="UP001472677">
    <property type="component" value="Unassembled WGS sequence"/>
</dbReference>
<proteinExistence type="predicted"/>
<dbReference type="EMBL" id="JBBPBM010000057">
    <property type="protein sequence ID" value="KAK8516809.1"/>
    <property type="molecule type" value="Genomic_DNA"/>
</dbReference>
<name>A0ABR2CDA8_9ROSI</name>
<comment type="caution">
    <text evidence="1">The sequence shown here is derived from an EMBL/GenBank/DDBJ whole genome shotgun (WGS) entry which is preliminary data.</text>
</comment>
<organism evidence="1 2">
    <name type="scientific">Hibiscus sabdariffa</name>
    <name type="common">roselle</name>
    <dbReference type="NCBI Taxonomy" id="183260"/>
    <lineage>
        <taxon>Eukaryota</taxon>
        <taxon>Viridiplantae</taxon>
        <taxon>Streptophyta</taxon>
        <taxon>Embryophyta</taxon>
        <taxon>Tracheophyta</taxon>
        <taxon>Spermatophyta</taxon>
        <taxon>Magnoliopsida</taxon>
        <taxon>eudicotyledons</taxon>
        <taxon>Gunneridae</taxon>
        <taxon>Pentapetalae</taxon>
        <taxon>rosids</taxon>
        <taxon>malvids</taxon>
        <taxon>Malvales</taxon>
        <taxon>Malvaceae</taxon>
        <taxon>Malvoideae</taxon>
        <taxon>Hibiscus</taxon>
    </lineage>
</organism>
<sequence length="149" mass="17068">MVVVDMVCESGGWDWSRIRSVLPREVVEQIATIPPPNCDARADKLVWRWERSITSDMEWSTRFVVLCWLIWKRRCCLVLASGERYREDIILRGDRLLEECKRVRCTTQKGRGLDVAQVFYSVPPIEAASLVEKDLPESELNVGEATGIG</sequence>
<reference evidence="1 2" key="1">
    <citation type="journal article" date="2024" name="G3 (Bethesda)">
        <title>Genome assembly of Hibiscus sabdariffa L. provides insights into metabolisms of medicinal natural products.</title>
        <authorList>
            <person name="Kim T."/>
        </authorList>
    </citation>
    <scope>NUCLEOTIDE SEQUENCE [LARGE SCALE GENOMIC DNA]</scope>
    <source>
        <strain evidence="1">TK-2024</strain>
        <tissue evidence="1">Old leaves</tissue>
    </source>
</reference>
<evidence type="ECO:0000313" key="1">
    <source>
        <dbReference type="EMBL" id="KAK8516809.1"/>
    </source>
</evidence>
<protein>
    <submittedName>
        <fullName evidence="1">Uncharacterized protein</fullName>
    </submittedName>
</protein>